<organism evidence="2 3">
    <name type="scientific">Bugula neritina</name>
    <name type="common">Brown bryozoan</name>
    <name type="synonym">Sertularia neritina</name>
    <dbReference type="NCBI Taxonomy" id="10212"/>
    <lineage>
        <taxon>Eukaryota</taxon>
        <taxon>Metazoa</taxon>
        <taxon>Spiralia</taxon>
        <taxon>Lophotrochozoa</taxon>
        <taxon>Bryozoa</taxon>
        <taxon>Gymnolaemata</taxon>
        <taxon>Cheilostomatida</taxon>
        <taxon>Flustrina</taxon>
        <taxon>Buguloidea</taxon>
        <taxon>Bugulidae</taxon>
        <taxon>Bugula</taxon>
    </lineage>
</organism>
<evidence type="ECO:0000313" key="2">
    <source>
        <dbReference type="EMBL" id="KAF6024975.1"/>
    </source>
</evidence>
<name>A0A7J7JFT0_BUGNE</name>
<gene>
    <name evidence="2" type="ORF">EB796_016710</name>
</gene>
<dbReference type="Proteomes" id="UP000593567">
    <property type="component" value="Unassembled WGS sequence"/>
</dbReference>
<reference evidence="2" key="1">
    <citation type="submission" date="2020-06" db="EMBL/GenBank/DDBJ databases">
        <title>Draft genome of Bugula neritina, a colonial animal packing powerful symbionts and potential medicines.</title>
        <authorList>
            <person name="Rayko M."/>
        </authorList>
    </citation>
    <scope>NUCLEOTIDE SEQUENCE [LARGE SCALE GENOMIC DNA]</scope>
    <source>
        <strain evidence="2">Kwan_BN1</strain>
    </source>
</reference>
<feature type="signal peptide" evidence="1">
    <location>
        <begin position="1"/>
        <end position="19"/>
    </location>
</feature>
<evidence type="ECO:0000256" key="1">
    <source>
        <dbReference type="SAM" id="SignalP"/>
    </source>
</evidence>
<feature type="chain" id="PRO_5029606324" evidence="1">
    <location>
        <begin position="20"/>
        <end position="116"/>
    </location>
</feature>
<proteinExistence type="predicted"/>
<keyword evidence="1" id="KW-0732">Signal</keyword>
<keyword evidence="3" id="KW-1185">Reference proteome</keyword>
<dbReference type="AlphaFoldDB" id="A0A7J7JFT0"/>
<comment type="caution">
    <text evidence="2">The sequence shown here is derived from an EMBL/GenBank/DDBJ whole genome shotgun (WGS) entry which is preliminary data.</text>
</comment>
<evidence type="ECO:0000313" key="3">
    <source>
        <dbReference type="Proteomes" id="UP000593567"/>
    </source>
</evidence>
<dbReference type="EMBL" id="VXIV02002506">
    <property type="protein sequence ID" value="KAF6024975.1"/>
    <property type="molecule type" value="Genomic_DNA"/>
</dbReference>
<sequence>MLGTLPMYILLLHTFSLSAEEELPLLFADTKPATPCSGLLSVQLFSLESTCLPLVFFLGLPFRFGATNINHRVTDNKVGMDSHGYCATASRNNTITVNSILTAMNILQCYKYIIIL</sequence>
<accession>A0A7J7JFT0</accession>
<protein>
    <submittedName>
        <fullName evidence="2">Uncharacterized protein</fullName>
    </submittedName>
</protein>